<reference evidence="3" key="2">
    <citation type="submission" date="2023-06" db="EMBL/GenBank/DDBJ databases">
        <authorList>
            <person name="Kobayashi Y."/>
            <person name="Kayamori A."/>
            <person name="Aoki K."/>
            <person name="Shiwa Y."/>
            <person name="Fujita N."/>
            <person name="Sugita T."/>
            <person name="Iwasaki W."/>
            <person name="Tanaka N."/>
            <person name="Takashima M."/>
        </authorList>
    </citation>
    <scope>NUCLEOTIDE SEQUENCE</scope>
    <source>
        <strain evidence="3">HIS016</strain>
    </source>
</reference>
<feature type="compositionally biased region" description="Basic and acidic residues" evidence="1">
    <location>
        <begin position="622"/>
        <end position="631"/>
    </location>
</feature>
<feature type="compositionally biased region" description="Low complexity" evidence="1">
    <location>
        <begin position="500"/>
        <end position="514"/>
    </location>
</feature>
<dbReference type="InterPro" id="IPR000286">
    <property type="entry name" value="HDACs"/>
</dbReference>
<keyword evidence="4" id="KW-1185">Reference proteome</keyword>
<evidence type="ECO:0000256" key="1">
    <source>
        <dbReference type="SAM" id="MobiDB-lite"/>
    </source>
</evidence>
<accession>A0AAD3Y910</accession>
<proteinExistence type="predicted"/>
<dbReference type="GO" id="GO:0004407">
    <property type="term" value="F:histone deacetylase activity"/>
    <property type="evidence" value="ECO:0007669"/>
    <property type="project" value="TreeGrafter"/>
</dbReference>
<gene>
    <name evidence="3" type="primary">HOS3</name>
    <name evidence="3" type="ORF">CspeluHIS016_0111910</name>
</gene>
<dbReference type="InterPro" id="IPR053244">
    <property type="entry name" value="HDAC_HD_type_1"/>
</dbReference>
<feature type="compositionally biased region" description="Low complexity" evidence="1">
    <location>
        <begin position="567"/>
        <end position="579"/>
    </location>
</feature>
<sequence length="846" mass="91327">MNVPVAPPLALHIQPACLEHKYIRHKDSSHIFERPERLRAVLLGFAAALARLEAADGPRKDAGDLSALLDSLSISSFLSPTHLSVVAPPVPLFPPGQVLLHNPALQLAHSPPIDAPFPYLPRGGGAIPQSTYLKDLFKWASEAVETIRTTGCEIPQDRDLNAGDLYLGPGSVVAIEGAVQSVCHAVDGVCAEDGPSKAFCAIRPPGHHCGEDEPSGFCYVNNVVVGAMHAYLQHDVDRAIIIDFDLHHGNGTQALVMPLNAASYSEDLAVAAGKPPSDMRGRSGPRRTWKGFYGSVHDIYSYPCEDGDLDLIRDASVSLAAHGQYIENIHLQPYVDEADFYKRIYPLYLALLDKARVFMRETDADPARTVLFISAGFDACEHEHQGMQRHDRRVPASFYARYTRDIAAFADKYMGGKVISVLEGGYGDRALTSASLGHAVGLMGREGSPEWWSVDELQLLERAAKKRRKGKLCALSSDLAQKPHIVRTHAILSHWEGVGTPAPSAAPSANATPSGRMTLRERRTKEKEKEVESPRPAPRRKPKSNAATPKPERQTSPTPAPTPLPAQPTSASNPEEAYPSPVPSVPSPDPKPMEPAAVPPAVATEISVHPEPIVLRIPARTSEPREPERGPGRVPEAPAHRIASRTPPPSIPVSHAPSSPSLSHPPAAQPYHARPSPQPSQPAQIASQPPTAQPVTHDPVPLPMVHPNPPLAPRPRLLPVLRPMSHLPPRPAYPHQGHPAPSVPAPDLPHPSQFQPLYAMPEMLPNGMGVAHMGHMEMGQRGQTGQMGHMAMEQVGQPGEPGVRPGYYTYHTQVPTVPTVPQIPQMSQTARPGVRACTQAGSAREV</sequence>
<dbReference type="PANTHER" id="PTHR47558">
    <property type="entry name" value="HISTONE DEACETYLASE HOS3"/>
    <property type="match status" value="1"/>
</dbReference>
<feature type="region of interest" description="Disordered" evidence="1">
    <location>
        <begin position="827"/>
        <end position="846"/>
    </location>
</feature>
<feature type="compositionally biased region" description="Low complexity" evidence="1">
    <location>
        <begin position="652"/>
        <end position="666"/>
    </location>
</feature>
<dbReference type="SUPFAM" id="SSF52768">
    <property type="entry name" value="Arginase/deacetylase"/>
    <property type="match status" value="1"/>
</dbReference>
<dbReference type="Proteomes" id="UP001222932">
    <property type="component" value="Unassembled WGS sequence"/>
</dbReference>
<feature type="compositionally biased region" description="Low complexity" evidence="1">
    <location>
        <begin position="594"/>
        <end position="603"/>
    </location>
</feature>
<dbReference type="Gene3D" id="3.40.800.20">
    <property type="entry name" value="Histone deacetylase domain"/>
    <property type="match status" value="1"/>
</dbReference>
<evidence type="ECO:0000313" key="3">
    <source>
        <dbReference type="EMBL" id="GMK54605.1"/>
    </source>
</evidence>
<dbReference type="PANTHER" id="PTHR47558:SF1">
    <property type="entry name" value="HISTONE DEACETYLASE HOS3"/>
    <property type="match status" value="1"/>
</dbReference>
<feature type="compositionally biased region" description="Basic and acidic residues" evidence="1">
    <location>
        <begin position="518"/>
        <end position="533"/>
    </location>
</feature>
<feature type="domain" description="Histone deacetylase" evidence="2">
    <location>
        <begin position="154"/>
        <end position="435"/>
    </location>
</feature>
<dbReference type="Pfam" id="PF00850">
    <property type="entry name" value="Hist_deacetyl"/>
    <property type="match status" value="1"/>
</dbReference>
<feature type="compositionally biased region" description="Low complexity" evidence="1">
    <location>
        <begin position="714"/>
        <end position="723"/>
    </location>
</feature>
<dbReference type="PRINTS" id="PR01270">
    <property type="entry name" value="HDASUPER"/>
</dbReference>
<dbReference type="GO" id="GO:0005634">
    <property type="term" value="C:nucleus"/>
    <property type="evidence" value="ECO:0007669"/>
    <property type="project" value="TreeGrafter"/>
</dbReference>
<feature type="compositionally biased region" description="Low complexity" evidence="1">
    <location>
        <begin position="681"/>
        <end position="694"/>
    </location>
</feature>
<dbReference type="EMBL" id="BTCM01000001">
    <property type="protein sequence ID" value="GMK54605.1"/>
    <property type="molecule type" value="Genomic_DNA"/>
</dbReference>
<organism evidence="3 4">
    <name type="scientific">Cutaneotrichosporon spelunceum</name>
    <dbReference type="NCBI Taxonomy" id="1672016"/>
    <lineage>
        <taxon>Eukaryota</taxon>
        <taxon>Fungi</taxon>
        <taxon>Dikarya</taxon>
        <taxon>Basidiomycota</taxon>
        <taxon>Agaricomycotina</taxon>
        <taxon>Tremellomycetes</taxon>
        <taxon>Trichosporonales</taxon>
        <taxon>Trichosporonaceae</taxon>
        <taxon>Cutaneotrichosporon</taxon>
    </lineage>
</organism>
<evidence type="ECO:0000259" key="2">
    <source>
        <dbReference type="Pfam" id="PF00850"/>
    </source>
</evidence>
<feature type="compositionally biased region" description="Pro residues" evidence="1">
    <location>
        <begin position="700"/>
        <end position="713"/>
    </location>
</feature>
<dbReference type="AlphaFoldDB" id="A0AAD3Y910"/>
<name>A0AAD3Y910_9TREE</name>
<dbReference type="GO" id="GO:0010468">
    <property type="term" value="P:regulation of gene expression"/>
    <property type="evidence" value="ECO:0007669"/>
    <property type="project" value="UniProtKB-ARBA"/>
</dbReference>
<comment type="caution">
    <text evidence="3">The sequence shown here is derived from an EMBL/GenBank/DDBJ whole genome shotgun (WGS) entry which is preliminary data.</text>
</comment>
<feature type="region of interest" description="Disordered" evidence="1">
    <location>
        <begin position="497"/>
        <end position="743"/>
    </location>
</feature>
<reference evidence="3" key="1">
    <citation type="journal article" date="2023" name="BMC Genomics">
        <title>Chromosome-level genome assemblies of Cutaneotrichosporon spp. (Trichosporonales, Basidiomycota) reveal imbalanced evolution between nucleotide sequences and chromosome synteny.</title>
        <authorList>
            <person name="Kobayashi Y."/>
            <person name="Kayamori A."/>
            <person name="Aoki K."/>
            <person name="Shiwa Y."/>
            <person name="Matsutani M."/>
            <person name="Fujita N."/>
            <person name="Sugita T."/>
            <person name="Iwasaki W."/>
            <person name="Tanaka N."/>
            <person name="Takashima M."/>
        </authorList>
    </citation>
    <scope>NUCLEOTIDE SEQUENCE</scope>
    <source>
        <strain evidence="3">HIS016</strain>
    </source>
</reference>
<dbReference type="InterPro" id="IPR023696">
    <property type="entry name" value="Ureohydrolase_dom_sf"/>
</dbReference>
<feature type="compositionally biased region" description="Pro residues" evidence="1">
    <location>
        <begin position="580"/>
        <end position="590"/>
    </location>
</feature>
<dbReference type="InterPro" id="IPR023801">
    <property type="entry name" value="His_deacetylse_dom"/>
</dbReference>
<protein>
    <recommendedName>
        <fullName evidence="2">Histone deacetylase domain-containing protein</fullName>
    </recommendedName>
</protein>
<dbReference type="InterPro" id="IPR037138">
    <property type="entry name" value="His_deacetylse_dom_sf"/>
</dbReference>
<evidence type="ECO:0000313" key="4">
    <source>
        <dbReference type="Proteomes" id="UP001222932"/>
    </source>
</evidence>